<organism evidence="3 4">
    <name type="scientific">Luteimonas notoginsengisoli</name>
    <dbReference type="NCBI Taxonomy" id="1578200"/>
    <lineage>
        <taxon>Bacteria</taxon>
        <taxon>Pseudomonadati</taxon>
        <taxon>Pseudomonadota</taxon>
        <taxon>Gammaproteobacteria</taxon>
        <taxon>Lysobacterales</taxon>
        <taxon>Lysobacteraceae</taxon>
        <taxon>Luteimonas</taxon>
    </lineage>
</organism>
<evidence type="ECO:0000313" key="4">
    <source>
        <dbReference type="Proteomes" id="UP001595724"/>
    </source>
</evidence>
<feature type="domain" description="DSBA-like thioredoxin" evidence="2">
    <location>
        <begin position="8"/>
        <end position="180"/>
    </location>
</feature>
<name>A0ABV7UUY1_9GAMM</name>
<keyword evidence="1 3" id="KW-0413">Isomerase</keyword>
<dbReference type="InterPro" id="IPR036249">
    <property type="entry name" value="Thioredoxin-like_sf"/>
</dbReference>
<reference evidence="4" key="1">
    <citation type="journal article" date="2019" name="Int. J. Syst. Evol. Microbiol.">
        <title>The Global Catalogue of Microorganisms (GCM) 10K type strain sequencing project: providing services to taxonomists for standard genome sequencing and annotation.</title>
        <authorList>
            <consortium name="The Broad Institute Genomics Platform"/>
            <consortium name="The Broad Institute Genome Sequencing Center for Infectious Disease"/>
            <person name="Wu L."/>
            <person name="Ma J."/>
        </authorList>
    </citation>
    <scope>NUCLEOTIDE SEQUENCE [LARGE SCALE GENOMIC DNA]</scope>
    <source>
        <strain evidence="4">KCTC 42211</strain>
    </source>
</reference>
<dbReference type="PANTHER" id="PTHR42943">
    <property type="entry name" value="GLUTATHIONE S-TRANSFERASE KAPPA"/>
    <property type="match status" value="1"/>
</dbReference>
<dbReference type="InterPro" id="IPR051924">
    <property type="entry name" value="GST_Kappa/NadH"/>
</dbReference>
<sequence>MSAPPLRWYFDFISPFAYLQWPKVRALMRTDPVLPVPVVFGAVLDAVGQKGPAEIPCKRVFTYRHALWRARQQDIALRFPPAHPFNPLAALRLCIAAGSTPDAIDAIFDWIWARGEAGDSGAALEPLAARLGLAASAFADETVKAALRANTEAAIAAGLFGVPTLAIGDALFWGDDAHDLAVAVLRDPALLDDPEMRRLATLPEAARRR</sequence>
<dbReference type="GO" id="GO:0016853">
    <property type="term" value="F:isomerase activity"/>
    <property type="evidence" value="ECO:0007669"/>
    <property type="project" value="UniProtKB-KW"/>
</dbReference>
<dbReference type="PANTHER" id="PTHR42943:SF2">
    <property type="entry name" value="GLUTATHIONE S-TRANSFERASE KAPPA 1"/>
    <property type="match status" value="1"/>
</dbReference>
<dbReference type="EMBL" id="JBHRYF010000008">
    <property type="protein sequence ID" value="MFC3660815.1"/>
    <property type="molecule type" value="Genomic_DNA"/>
</dbReference>
<dbReference type="Gene3D" id="3.40.30.10">
    <property type="entry name" value="Glutaredoxin"/>
    <property type="match status" value="1"/>
</dbReference>
<dbReference type="PIRSF" id="PIRSF006386">
    <property type="entry name" value="HCCAis_GSTk"/>
    <property type="match status" value="1"/>
</dbReference>
<dbReference type="RefSeq" id="WP_386710903.1">
    <property type="nucleotide sequence ID" value="NZ_JBHRYF010000008.1"/>
</dbReference>
<comment type="catalytic activity">
    <reaction evidence="1">
        <text>2-hydroxychromene-2-carboxylate = (3E)-4-(2-hydroxyphenyl)-2-oxobut-3-enoate</text>
        <dbReference type="Rhea" id="RHEA:27401"/>
        <dbReference type="ChEBI" id="CHEBI:59350"/>
        <dbReference type="ChEBI" id="CHEBI:59353"/>
        <dbReference type="EC" id="5.99.1.4"/>
    </reaction>
</comment>
<accession>A0ABV7UUY1</accession>
<proteinExistence type="inferred from homology"/>
<dbReference type="EC" id="5.99.1.4" evidence="1"/>
<protein>
    <recommendedName>
        <fullName evidence="1">2-hydroxychromene-2-carboxylate isomerase</fullName>
        <ecNumber evidence="1">5.99.1.4</ecNumber>
    </recommendedName>
</protein>
<dbReference type="Pfam" id="PF01323">
    <property type="entry name" value="DSBA"/>
    <property type="match status" value="1"/>
</dbReference>
<dbReference type="SUPFAM" id="SSF52833">
    <property type="entry name" value="Thioredoxin-like"/>
    <property type="match status" value="1"/>
</dbReference>
<comment type="similarity">
    <text evidence="1">Belongs to the GST superfamily. NadH family.</text>
</comment>
<dbReference type="Proteomes" id="UP001595724">
    <property type="component" value="Unassembled WGS sequence"/>
</dbReference>
<comment type="caution">
    <text evidence="3">The sequence shown here is derived from an EMBL/GenBank/DDBJ whole genome shotgun (WGS) entry which is preliminary data.</text>
</comment>
<gene>
    <name evidence="3" type="ORF">ACFOM9_12115</name>
</gene>
<evidence type="ECO:0000259" key="2">
    <source>
        <dbReference type="Pfam" id="PF01323"/>
    </source>
</evidence>
<evidence type="ECO:0000313" key="3">
    <source>
        <dbReference type="EMBL" id="MFC3660815.1"/>
    </source>
</evidence>
<dbReference type="InterPro" id="IPR001853">
    <property type="entry name" value="DSBA-like_thioredoxin_dom"/>
</dbReference>
<dbReference type="InterPro" id="IPR014440">
    <property type="entry name" value="HCCAis_GSTk"/>
</dbReference>
<evidence type="ECO:0000256" key="1">
    <source>
        <dbReference type="PIRNR" id="PIRNR006386"/>
    </source>
</evidence>
<keyword evidence="4" id="KW-1185">Reference proteome</keyword>